<keyword evidence="10" id="KW-1185">Reference proteome</keyword>
<evidence type="ECO:0000313" key="9">
    <source>
        <dbReference type="EMBL" id="NXA41851.1"/>
    </source>
</evidence>
<dbReference type="GO" id="GO:0047498">
    <property type="term" value="F:calcium-dependent phospholipase A2 activity"/>
    <property type="evidence" value="ECO:0007669"/>
    <property type="project" value="TreeGrafter"/>
</dbReference>
<evidence type="ECO:0000313" key="10">
    <source>
        <dbReference type="Proteomes" id="UP000533954"/>
    </source>
</evidence>
<dbReference type="InterPro" id="IPR001211">
    <property type="entry name" value="PLA2"/>
</dbReference>
<dbReference type="PANTHER" id="PTHR11716:SF9">
    <property type="entry name" value="PHOSPHOLIPASE A2, MEMBRANE ASSOCIATED"/>
    <property type="match status" value="1"/>
</dbReference>
<keyword evidence="5" id="KW-0106">Calcium</keyword>
<evidence type="ECO:0000256" key="6">
    <source>
        <dbReference type="PIRSR" id="PIRSR601211-3"/>
    </source>
</evidence>
<dbReference type="GO" id="GO:0005543">
    <property type="term" value="F:phospholipid binding"/>
    <property type="evidence" value="ECO:0007669"/>
    <property type="project" value="TreeGrafter"/>
</dbReference>
<accession>A0A7K7VMG1</accession>
<dbReference type="Proteomes" id="UP000533954">
    <property type="component" value="Unassembled WGS sequence"/>
</dbReference>
<dbReference type="GO" id="GO:0005576">
    <property type="term" value="C:extracellular region"/>
    <property type="evidence" value="ECO:0007669"/>
    <property type="project" value="UniProtKB-SubCell"/>
</dbReference>
<sequence length="125" mass="14239">GMPAAHGSLWELQSMITEATGRSAVQYYAFYGCYCGLGGHGQPRDGTDWCCQRHDACYNSLLQHRCNAKKQRYRYSWHGGSPVCVKGSWCASLSCECDRSLALCLRQHLGTYRDAFRFYPRHACW</sequence>
<gene>
    <name evidence="9" type="primary">Pla2g5</name>
    <name evidence="9" type="ORF">EUDELE_R12274</name>
</gene>
<evidence type="ECO:0000259" key="8">
    <source>
        <dbReference type="SMART" id="SM00085"/>
    </source>
</evidence>
<dbReference type="GO" id="GO:0006644">
    <property type="term" value="P:phospholipid metabolic process"/>
    <property type="evidence" value="ECO:0007669"/>
    <property type="project" value="InterPro"/>
</dbReference>
<evidence type="ECO:0000256" key="7">
    <source>
        <dbReference type="RuleBase" id="RU003654"/>
    </source>
</evidence>
<evidence type="ECO:0000256" key="1">
    <source>
        <dbReference type="ARBA" id="ARBA00004613"/>
    </source>
</evidence>
<dbReference type="GO" id="GO:0016042">
    <property type="term" value="P:lipid catabolic process"/>
    <property type="evidence" value="ECO:0007669"/>
    <property type="project" value="InterPro"/>
</dbReference>
<dbReference type="PROSITE" id="PS00118">
    <property type="entry name" value="PA2_HIS"/>
    <property type="match status" value="1"/>
</dbReference>
<evidence type="ECO:0000256" key="2">
    <source>
        <dbReference type="ARBA" id="ARBA00022525"/>
    </source>
</evidence>
<keyword evidence="2" id="KW-0964">Secreted</keyword>
<dbReference type="AlphaFoldDB" id="A0A7K7VMG1"/>
<feature type="non-terminal residue" evidence="9">
    <location>
        <position position="1"/>
    </location>
</feature>
<protein>
    <submittedName>
        <fullName evidence="9">PA2G5 phospholipase</fullName>
    </submittedName>
</protein>
<evidence type="ECO:0000256" key="4">
    <source>
        <dbReference type="PIRSR" id="PIRSR601211-1"/>
    </source>
</evidence>
<evidence type="ECO:0000256" key="5">
    <source>
        <dbReference type="PIRSR" id="PIRSR601211-2"/>
    </source>
</evidence>
<keyword evidence="3 6" id="KW-1015">Disulfide bond</keyword>
<feature type="domain" description="Phospholipase A2-like central" evidence="8">
    <location>
        <begin position="8"/>
        <end position="125"/>
    </location>
</feature>
<feature type="non-terminal residue" evidence="9">
    <location>
        <position position="125"/>
    </location>
</feature>
<dbReference type="SUPFAM" id="SSF48619">
    <property type="entry name" value="Phospholipase A2, PLA2"/>
    <property type="match status" value="1"/>
</dbReference>
<dbReference type="GO" id="GO:0005509">
    <property type="term" value="F:calcium ion binding"/>
    <property type="evidence" value="ECO:0007669"/>
    <property type="project" value="InterPro"/>
</dbReference>
<feature type="disulfide bond" evidence="6">
    <location>
        <begin position="84"/>
        <end position="95"/>
    </location>
</feature>
<dbReference type="SMART" id="SM00085">
    <property type="entry name" value="PA2c"/>
    <property type="match status" value="1"/>
</dbReference>
<feature type="active site" evidence="4">
    <location>
        <position position="98"/>
    </location>
</feature>
<feature type="binding site" evidence="5">
    <location>
        <position position="36"/>
    </location>
    <ligand>
        <name>Ca(2+)</name>
        <dbReference type="ChEBI" id="CHEBI:29108"/>
    </ligand>
</feature>
<comment type="caution">
    <text evidence="9">The sequence shown here is derived from an EMBL/GenBank/DDBJ whole genome shotgun (WGS) entry which is preliminary data.</text>
</comment>
<feature type="disulfide bond" evidence="6">
    <location>
        <begin position="35"/>
        <end position="51"/>
    </location>
</feature>
<feature type="binding site" evidence="5">
    <location>
        <position position="55"/>
    </location>
    <ligand>
        <name>Ca(2+)</name>
        <dbReference type="ChEBI" id="CHEBI:29108"/>
    </ligand>
</feature>
<dbReference type="InterPro" id="IPR016090">
    <property type="entry name" value="PLA2-like_dom"/>
</dbReference>
<dbReference type="Gene3D" id="1.20.90.10">
    <property type="entry name" value="Phospholipase A2 domain"/>
    <property type="match status" value="1"/>
</dbReference>
<dbReference type="CDD" id="cd00125">
    <property type="entry name" value="PLA2c"/>
    <property type="match status" value="1"/>
</dbReference>
<feature type="disulfide bond" evidence="6">
    <location>
        <begin position="66"/>
        <end position="90"/>
    </location>
</feature>
<comment type="cofactor">
    <cofactor evidence="5">
        <name>Ca(2+)</name>
        <dbReference type="ChEBI" id="CHEBI:29108"/>
    </cofactor>
    <text evidence="5">Binds 1 Ca(2+) ion per subunit.</text>
</comment>
<organism evidence="9 10">
    <name type="scientific">Eudromia elegans</name>
    <name type="common">Elegant crested-tinamou</name>
    <dbReference type="NCBI Taxonomy" id="8805"/>
    <lineage>
        <taxon>Eukaryota</taxon>
        <taxon>Metazoa</taxon>
        <taxon>Chordata</taxon>
        <taxon>Craniata</taxon>
        <taxon>Vertebrata</taxon>
        <taxon>Euteleostomi</taxon>
        <taxon>Archelosauria</taxon>
        <taxon>Archosauria</taxon>
        <taxon>Dinosauria</taxon>
        <taxon>Saurischia</taxon>
        <taxon>Theropoda</taxon>
        <taxon>Coelurosauria</taxon>
        <taxon>Aves</taxon>
        <taxon>Palaeognathae</taxon>
        <taxon>Tinamiformes</taxon>
        <taxon>Tinamidae</taxon>
        <taxon>Eudromia</taxon>
    </lineage>
</organism>
<evidence type="ECO:0000256" key="3">
    <source>
        <dbReference type="ARBA" id="ARBA00023157"/>
    </source>
</evidence>
<dbReference type="PRINTS" id="PR00389">
    <property type="entry name" value="PHPHLIPASEA2"/>
</dbReference>
<feature type="active site" evidence="4">
    <location>
        <position position="54"/>
    </location>
</feature>
<dbReference type="GO" id="GO:0050482">
    <property type="term" value="P:arachidonate secretion"/>
    <property type="evidence" value="ECO:0007669"/>
    <property type="project" value="InterPro"/>
</dbReference>
<dbReference type="GO" id="GO:0042130">
    <property type="term" value="P:negative regulation of T cell proliferation"/>
    <property type="evidence" value="ECO:0007669"/>
    <property type="project" value="TreeGrafter"/>
</dbReference>
<dbReference type="OrthoDB" id="5841574at2759"/>
<dbReference type="Pfam" id="PF00068">
    <property type="entry name" value="Phospholip_A2_1"/>
    <property type="match status" value="1"/>
</dbReference>
<proteinExistence type="inferred from homology"/>
<reference evidence="9 10" key="1">
    <citation type="submission" date="2019-09" db="EMBL/GenBank/DDBJ databases">
        <title>Bird 10,000 Genomes (B10K) Project - Family phase.</title>
        <authorList>
            <person name="Zhang G."/>
        </authorList>
    </citation>
    <scope>NUCLEOTIDE SEQUENCE [LARGE SCALE GENOMIC DNA]</scope>
    <source>
        <strain evidence="9">B10K-LSUMZ-16893</strain>
    </source>
</reference>
<keyword evidence="5" id="KW-0479">Metal-binding</keyword>
<comment type="subcellular location">
    <subcellularLocation>
        <location evidence="1">Secreted</location>
    </subcellularLocation>
</comment>
<dbReference type="InterPro" id="IPR036444">
    <property type="entry name" value="PLipase_A2_dom_sf"/>
</dbReference>
<name>A0A7K7VMG1_EUDEL</name>
<feature type="disulfide bond" evidence="6">
    <location>
        <begin position="50"/>
        <end position="104"/>
    </location>
</feature>
<dbReference type="EMBL" id="VZSX01000187">
    <property type="protein sequence ID" value="NXA41851.1"/>
    <property type="molecule type" value="Genomic_DNA"/>
</dbReference>
<feature type="binding site" evidence="5">
    <location>
        <position position="34"/>
    </location>
    <ligand>
        <name>Ca(2+)</name>
        <dbReference type="ChEBI" id="CHEBI:29108"/>
    </ligand>
</feature>
<comment type="similarity">
    <text evidence="7">Belongs to the phospholipase A2 family.</text>
</comment>
<feature type="binding site" evidence="5">
    <location>
        <position position="38"/>
    </location>
    <ligand>
        <name>Ca(2+)</name>
        <dbReference type="ChEBI" id="CHEBI:29108"/>
    </ligand>
</feature>
<feature type="disulfide bond" evidence="6">
    <location>
        <begin position="57"/>
        <end position="97"/>
    </location>
</feature>
<dbReference type="PANTHER" id="PTHR11716">
    <property type="entry name" value="PHOSPHOLIPASE A2 FAMILY MEMBER"/>
    <property type="match status" value="1"/>
</dbReference>
<dbReference type="FunFam" id="1.20.90.10:FF:000001">
    <property type="entry name" value="Basic phospholipase A2 homolog"/>
    <property type="match status" value="1"/>
</dbReference>
<dbReference type="InterPro" id="IPR033113">
    <property type="entry name" value="PLA2_histidine"/>
</dbReference>